<dbReference type="Pfam" id="PF11848">
    <property type="entry name" value="DUF3368"/>
    <property type="match status" value="1"/>
</dbReference>
<dbReference type="PANTHER" id="PTHR39550:SF1">
    <property type="entry name" value="SLL0658 PROTEIN"/>
    <property type="match status" value="1"/>
</dbReference>
<evidence type="ECO:0000313" key="2">
    <source>
        <dbReference type="Proteomes" id="UP000005496"/>
    </source>
</evidence>
<name>D6SU96_9BACT</name>
<dbReference type="EMBL" id="ACJN02000004">
    <property type="protein sequence ID" value="EFI32876.1"/>
    <property type="molecule type" value="Genomic_DNA"/>
</dbReference>
<reference evidence="1" key="1">
    <citation type="submission" date="2010-05" db="EMBL/GenBank/DDBJ databases">
        <title>The draft genome of Desulfonatronospira thiodismutans ASO3-1.</title>
        <authorList>
            <consortium name="US DOE Joint Genome Institute (JGI-PGF)"/>
            <person name="Lucas S."/>
            <person name="Copeland A."/>
            <person name="Lapidus A."/>
            <person name="Cheng J.-F."/>
            <person name="Bruce D."/>
            <person name="Goodwin L."/>
            <person name="Pitluck S."/>
            <person name="Chertkov O."/>
            <person name="Brettin T."/>
            <person name="Detter J.C."/>
            <person name="Han C."/>
            <person name="Land M.L."/>
            <person name="Hauser L."/>
            <person name="Kyrpides N."/>
            <person name="Mikhailova N."/>
            <person name="Muyzer G."/>
            <person name="Woyke T."/>
        </authorList>
    </citation>
    <scope>NUCLEOTIDE SEQUENCE [LARGE SCALE GENOMIC DNA]</scope>
    <source>
        <strain evidence="1">ASO3-1</strain>
    </source>
</reference>
<protein>
    <submittedName>
        <fullName evidence="1">Nucleic acid-binding protein</fullName>
    </submittedName>
</protein>
<keyword evidence="2" id="KW-1185">Reference proteome</keyword>
<organism evidence="1 2">
    <name type="scientific">Desulfonatronospira thiodismutans ASO3-1</name>
    <dbReference type="NCBI Taxonomy" id="555779"/>
    <lineage>
        <taxon>Bacteria</taxon>
        <taxon>Pseudomonadati</taxon>
        <taxon>Thermodesulfobacteriota</taxon>
        <taxon>Desulfovibrionia</taxon>
        <taxon>Desulfovibrionales</taxon>
        <taxon>Desulfonatronovibrionaceae</taxon>
        <taxon>Desulfonatronospira</taxon>
    </lineage>
</organism>
<dbReference type="InterPro" id="IPR021799">
    <property type="entry name" value="PIN-like_prokaryotic"/>
</dbReference>
<evidence type="ECO:0000313" key="1">
    <source>
        <dbReference type="EMBL" id="EFI32876.1"/>
    </source>
</evidence>
<sequence length="162" mass="17816">MKAISNSSVLIGLSSIGRLSILHNRFPQGIIVPWAVWEEVVETGHGLPGAQEVARAEWITTQQVQNKVFSLSLQVSLDRGEAEVIALNQEINADILLLDEKSARSIAVRLQYTVLGTVGVLIWAKRNSLLSNLSQELDLLQQKGGFRLSKDVYELAIQKAGE</sequence>
<dbReference type="AlphaFoldDB" id="D6SU96"/>
<gene>
    <name evidence="1" type="ORF">Dthio_PD0189</name>
</gene>
<dbReference type="Proteomes" id="UP000005496">
    <property type="component" value="Unassembled WGS sequence"/>
</dbReference>
<accession>D6SU96</accession>
<proteinExistence type="predicted"/>
<dbReference type="eggNOG" id="COG2405">
    <property type="taxonomic scope" value="Bacteria"/>
</dbReference>
<dbReference type="PANTHER" id="PTHR39550">
    <property type="entry name" value="SLL0658 PROTEIN"/>
    <property type="match status" value="1"/>
</dbReference>
<dbReference type="OrthoDB" id="5766527at2"/>
<comment type="caution">
    <text evidence="1">The sequence shown here is derived from an EMBL/GenBank/DDBJ whole genome shotgun (WGS) entry which is preliminary data.</text>
</comment>